<organism evidence="10 11">
    <name type="scientific">Cerrena zonata</name>
    <dbReference type="NCBI Taxonomy" id="2478898"/>
    <lineage>
        <taxon>Eukaryota</taxon>
        <taxon>Fungi</taxon>
        <taxon>Dikarya</taxon>
        <taxon>Basidiomycota</taxon>
        <taxon>Agaricomycotina</taxon>
        <taxon>Agaricomycetes</taxon>
        <taxon>Polyporales</taxon>
        <taxon>Cerrenaceae</taxon>
        <taxon>Cerrena</taxon>
    </lineage>
</organism>
<evidence type="ECO:0000256" key="3">
    <source>
        <dbReference type="ARBA" id="ARBA00022833"/>
    </source>
</evidence>
<feature type="compositionally biased region" description="Polar residues" evidence="8">
    <location>
        <begin position="159"/>
        <end position="173"/>
    </location>
</feature>
<proteinExistence type="predicted"/>
<dbReference type="InterPro" id="IPR036395">
    <property type="entry name" value="Cu_fist_DNA-bd_dom_sf"/>
</dbReference>
<keyword evidence="7" id="KW-0539">Nucleus</keyword>
<dbReference type="InterPro" id="IPR001083">
    <property type="entry name" value="Cu_fist_DNA-bd_dom"/>
</dbReference>
<feature type="region of interest" description="Disordered" evidence="8">
    <location>
        <begin position="159"/>
        <end position="220"/>
    </location>
</feature>
<evidence type="ECO:0000256" key="4">
    <source>
        <dbReference type="ARBA" id="ARBA00023008"/>
    </source>
</evidence>
<evidence type="ECO:0000256" key="8">
    <source>
        <dbReference type="SAM" id="MobiDB-lite"/>
    </source>
</evidence>
<dbReference type="PROSITE" id="PS50073">
    <property type="entry name" value="COPPER_FIST_2"/>
    <property type="match status" value="1"/>
</dbReference>
<evidence type="ECO:0000256" key="7">
    <source>
        <dbReference type="ARBA" id="ARBA00023242"/>
    </source>
</evidence>
<dbReference type="PRINTS" id="PR00617">
    <property type="entry name" value="COPPERFIST"/>
</dbReference>
<sequence>MVLVNGKKFSCESCIKGHRSSSCKHNDRPLFEVKKKGRPVSQCQQCRELRTAKKVHSKCICESKPVKPQVRQLTATAKRYIALHPTLPNGLKDVFSDRGEQATIPNPRAGVDRLLNPCNCKDIWTCQCRSKGTTAADTMQHIPDGLEVLANAATLVAQDESNPSPETDNQPSPITVEPTRSCCQSKTTSKRKDRSSRSPTPPPSTKHRGPSLAPIHISPTLNFTSIPSPLPTPNFPTIPPLSSVAALAGSGCTCGFRCTCPGCVEHRGPQHASKEYGDCTDGECTTCVDHDGGVELPSVHSHHSTQARGGGSCCGSSNPKPLISLRAPTPELVSSGLSFVDSFFARAPFISLPPAPPQRARRGTLTLDPTDTTTYPSMLFTGGLKHLAERGPAFGLVSVPKLQCCAGKCGCPDGSCGCDHTCGGCADEAGGRGSENIGIRGLGTGVGGGGCCSSRVK</sequence>
<dbReference type="Proteomes" id="UP001385951">
    <property type="component" value="Unassembled WGS sequence"/>
</dbReference>
<dbReference type="GO" id="GO:0005507">
    <property type="term" value="F:copper ion binding"/>
    <property type="evidence" value="ECO:0007669"/>
    <property type="project" value="InterPro"/>
</dbReference>
<dbReference type="InterPro" id="IPR051763">
    <property type="entry name" value="Copper_Homeo_Regul"/>
</dbReference>
<reference evidence="10 11" key="1">
    <citation type="submission" date="2022-09" db="EMBL/GenBank/DDBJ databases">
        <authorList>
            <person name="Palmer J.M."/>
        </authorList>
    </citation>
    <scope>NUCLEOTIDE SEQUENCE [LARGE SCALE GENOMIC DNA]</scope>
    <source>
        <strain evidence="10 11">DSM 7382</strain>
    </source>
</reference>
<feature type="domain" description="Copper-fist" evidence="9">
    <location>
        <begin position="1"/>
        <end position="40"/>
    </location>
</feature>
<comment type="subcellular location">
    <subcellularLocation>
        <location evidence="1">Nucleus</location>
    </subcellularLocation>
</comment>
<dbReference type="PANTHER" id="PTHR28088:SF5">
    <property type="entry name" value="TRANSCRIPTIONAL ACTIVATOR HAA1-RELATED"/>
    <property type="match status" value="1"/>
</dbReference>
<evidence type="ECO:0000256" key="2">
    <source>
        <dbReference type="ARBA" id="ARBA00022723"/>
    </source>
</evidence>
<keyword evidence="5" id="KW-0805">Transcription regulation</keyword>
<dbReference type="Gene3D" id="3.90.430.10">
    <property type="entry name" value="Copper fist DNA-binding domain"/>
    <property type="match status" value="1"/>
</dbReference>
<name>A0AAW0FGK2_9APHY</name>
<dbReference type="FunFam" id="3.90.430.10:FF:000001">
    <property type="entry name" value="Copper fist DNA-binding protein"/>
    <property type="match status" value="1"/>
</dbReference>
<evidence type="ECO:0000313" key="11">
    <source>
        <dbReference type="Proteomes" id="UP001385951"/>
    </source>
</evidence>
<dbReference type="PANTHER" id="PTHR28088">
    <property type="entry name" value="TRANSCRIPTIONAL ACTIVATOR HAA1-RELATED"/>
    <property type="match status" value="1"/>
</dbReference>
<dbReference type="GO" id="GO:0006878">
    <property type="term" value="P:intracellular copper ion homeostasis"/>
    <property type="evidence" value="ECO:0007669"/>
    <property type="project" value="TreeGrafter"/>
</dbReference>
<keyword evidence="4" id="KW-0186">Copper</keyword>
<evidence type="ECO:0000256" key="6">
    <source>
        <dbReference type="ARBA" id="ARBA00023163"/>
    </source>
</evidence>
<gene>
    <name evidence="10" type="ORF">QCA50_018975</name>
</gene>
<keyword evidence="2" id="KW-0479">Metal-binding</keyword>
<evidence type="ECO:0000256" key="5">
    <source>
        <dbReference type="ARBA" id="ARBA00023015"/>
    </source>
</evidence>
<keyword evidence="3" id="KW-0862">Zinc</keyword>
<dbReference type="GO" id="GO:0006879">
    <property type="term" value="P:intracellular iron ion homeostasis"/>
    <property type="evidence" value="ECO:0007669"/>
    <property type="project" value="TreeGrafter"/>
</dbReference>
<keyword evidence="6" id="KW-0804">Transcription</keyword>
<dbReference type="AlphaFoldDB" id="A0AAW0FGK2"/>
<dbReference type="SMART" id="SM00412">
    <property type="entry name" value="Cu_FIST"/>
    <property type="match status" value="1"/>
</dbReference>
<dbReference type="Pfam" id="PF00649">
    <property type="entry name" value="Copper-fist"/>
    <property type="match status" value="1"/>
</dbReference>
<dbReference type="GO" id="GO:0000978">
    <property type="term" value="F:RNA polymerase II cis-regulatory region sequence-specific DNA binding"/>
    <property type="evidence" value="ECO:0007669"/>
    <property type="project" value="TreeGrafter"/>
</dbReference>
<keyword evidence="11" id="KW-1185">Reference proteome</keyword>
<dbReference type="GO" id="GO:0000981">
    <property type="term" value="F:DNA-binding transcription factor activity, RNA polymerase II-specific"/>
    <property type="evidence" value="ECO:0007669"/>
    <property type="project" value="TreeGrafter"/>
</dbReference>
<dbReference type="EMBL" id="JASBNA010000078">
    <property type="protein sequence ID" value="KAK7678034.1"/>
    <property type="molecule type" value="Genomic_DNA"/>
</dbReference>
<dbReference type="SMART" id="SM01090">
    <property type="entry name" value="Copper-fist"/>
    <property type="match status" value="1"/>
</dbReference>
<dbReference type="GO" id="GO:0045944">
    <property type="term" value="P:positive regulation of transcription by RNA polymerase II"/>
    <property type="evidence" value="ECO:0007669"/>
    <property type="project" value="TreeGrafter"/>
</dbReference>
<evidence type="ECO:0000259" key="9">
    <source>
        <dbReference type="PROSITE" id="PS50073"/>
    </source>
</evidence>
<protein>
    <recommendedName>
        <fullName evidence="9">Copper-fist domain-containing protein</fullName>
    </recommendedName>
</protein>
<dbReference type="SUPFAM" id="SSF57879">
    <property type="entry name" value="Zinc domain conserved in yeast copper-regulated transcription factors"/>
    <property type="match status" value="1"/>
</dbReference>
<dbReference type="GO" id="GO:0005634">
    <property type="term" value="C:nucleus"/>
    <property type="evidence" value="ECO:0007669"/>
    <property type="project" value="UniProtKB-SubCell"/>
</dbReference>
<comment type="caution">
    <text evidence="10">The sequence shown here is derived from an EMBL/GenBank/DDBJ whole genome shotgun (WGS) entry which is preliminary data.</text>
</comment>
<evidence type="ECO:0000256" key="1">
    <source>
        <dbReference type="ARBA" id="ARBA00004123"/>
    </source>
</evidence>
<accession>A0AAW0FGK2</accession>
<evidence type="ECO:0000313" key="10">
    <source>
        <dbReference type="EMBL" id="KAK7678034.1"/>
    </source>
</evidence>